<proteinExistence type="predicted"/>
<sequence length="500" mass="55796">MDASLAQKLHPMNLQRTSSEREERSNQLFSAANNSNGNSCENSNQEEQLFANSPQPNSPCSIHSLIDPNLRKSIFRKTSYKESQDTSTLARSAVAVRAVSKKLYRKRIKWYQPKTVMIVTKPGDKLLGVKARELVIWLLTAIQIGEVKGLEVYVDKHLEKNRRFDIDSLLASLPAHVKPRLKFWQPELVQQSPELFDFVITLGGDGTVLYTSWLFQKVVPAVIPFHLGSLGFLTPFDFAYHKQLIQNSLDEGVRINIRMRFSCTIYRHQANPLGAPNNHPSPKKIISRKSHGTTLFSEAINEEEEEETDCETPPGKFPGLYKGFHVGDTYEILNDLVVDRGPSASMSQLELYGDGSYLTTVQADGLAVATPTGSTAYSLAAGGSLVHPEIPALLITPICPHSLSFRPMLLPDSTILFICVPYRARGSAWASFDGRGRVELMRGDFIRVEASKYPFPTVCASGTQSKDWFNSLNRCLLWNQRTLQKSISLSSDPDSSSDDE</sequence>
<evidence type="ECO:0000313" key="2">
    <source>
        <dbReference type="Proteomes" id="UP001165960"/>
    </source>
</evidence>
<name>A0ACC2SBB8_9FUNG</name>
<protein>
    <submittedName>
        <fullName evidence="1">Uncharacterized protein</fullName>
    </submittedName>
</protein>
<organism evidence="1 2">
    <name type="scientific">Entomophthora muscae</name>
    <dbReference type="NCBI Taxonomy" id="34485"/>
    <lineage>
        <taxon>Eukaryota</taxon>
        <taxon>Fungi</taxon>
        <taxon>Fungi incertae sedis</taxon>
        <taxon>Zoopagomycota</taxon>
        <taxon>Entomophthoromycotina</taxon>
        <taxon>Entomophthoromycetes</taxon>
        <taxon>Entomophthorales</taxon>
        <taxon>Entomophthoraceae</taxon>
        <taxon>Entomophthora</taxon>
    </lineage>
</organism>
<reference evidence="1" key="1">
    <citation type="submission" date="2022-04" db="EMBL/GenBank/DDBJ databases">
        <title>Genome of the entomopathogenic fungus Entomophthora muscae.</title>
        <authorList>
            <person name="Elya C."/>
            <person name="Lovett B.R."/>
            <person name="Lee E."/>
            <person name="Macias A.M."/>
            <person name="Hajek A.E."/>
            <person name="De Bivort B.L."/>
            <person name="Kasson M.T."/>
            <person name="De Fine Licht H.H."/>
            <person name="Stajich J.E."/>
        </authorList>
    </citation>
    <scope>NUCLEOTIDE SEQUENCE</scope>
    <source>
        <strain evidence="1">Berkeley</strain>
    </source>
</reference>
<accession>A0ACC2SBB8</accession>
<gene>
    <name evidence="1" type="ORF">DSO57_1000585</name>
</gene>
<keyword evidence="2" id="KW-1185">Reference proteome</keyword>
<dbReference type="EMBL" id="QTSX02005681">
    <property type="protein sequence ID" value="KAJ9059630.1"/>
    <property type="molecule type" value="Genomic_DNA"/>
</dbReference>
<dbReference type="Proteomes" id="UP001165960">
    <property type="component" value="Unassembled WGS sequence"/>
</dbReference>
<comment type="caution">
    <text evidence="1">The sequence shown here is derived from an EMBL/GenBank/DDBJ whole genome shotgun (WGS) entry which is preliminary data.</text>
</comment>
<evidence type="ECO:0000313" key="1">
    <source>
        <dbReference type="EMBL" id="KAJ9059630.1"/>
    </source>
</evidence>